<dbReference type="InterPro" id="IPR017896">
    <property type="entry name" value="4Fe4S_Fe-S-bd"/>
</dbReference>
<dbReference type="Pfam" id="PF00037">
    <property type="entry name" value="Fer4"/>
    <property type="match status" value="1"/>
</dbReference>
<keyword evidence="11" id="KW-1185">Reference proteome</keyword>
<evidence type="ECO:0000256" key="6">
    <source>
        <dbReference type="ARBA" id="ARBA00023002"/>
    </source>
</evidence>
<dbReference type="Gene3D" id="3.40.109.10">
    <property type="entry name" value="NADH Oxidase"/>
    <property type="match status" value="1"/>
</dbReference>
<organism evidence="10 11">
    <name type="scientific">Carboxylicivirga linearis</name>
    <dbReference type="NCBI Taxonomy" id="1628157"/>
    <lineage>
        <taxon>Bacteria</taxon>
        <taxon>Pseudomonadati</taxon>
        <taxon>Bacteroidota</taxon>
        <taxon>Bacteroidia</taxon>
        <taxon>Marinilabiliales</taxon>
        <taxon>Marinilabiliaceae</taxon>
        <taxon>Carboxylicivirga</taxon>
    </lineage>
</organism>
<keyword evidence="5" id="KW-0479">Metal-binding</keyword>
<evidence type="ECO:0000256" key="2">
    <source>
        <dbReference type="ARBA" id="ARBA00007118"/>
    </source>
</evidence>
<evidence type="ECO:0000313" key="11">
    <source>
        <dbReference type="Proteomes" id="UP000708576"/>
    </source>
</evidence>
<dbReference type="InterPro" id="IPR017900">
    <property type="entry name" value="4Fe4S_Fe_S_CS"/>
</dbReference>
<dbReference type="Gene3D" id="3.30.70.20">
    <property type="match status" value="1"/>
</dbReference>
<evidence type="ECO:0000313" key="10">
    <source>
        <dbReference type="EMBL" id="MBS2099635.1"/>
    </source>
</evidence>
<dbReference type="PROSITE" id="PS51379">
    <property type="entry name" value="4FE4S_FER_2"/>
    <property type="match status" value="1"/>
</dbReference>
<keyword evidence="8" id="KW-0411">Iron-sulfur</keyword>
<evidence type="ECO:0000256" key="7">
    <source>
        <dbReference type="ARBA" id="ARBA00023004"/>
    </source>
</evidence>
<dbReference type="Proteomes" id="UP000708576">
    <property type="component" value="Unassembled WGS sequence"/>
</dbReference>
<dbReference type="PANTHER" id="PTHR43673:SF2">
    <property type="entry name" value="NITROREDUCTASE"/>
    <property type="match status" value="1"/>
</dbReference>
<proteinExistence type="inferred from homology"/>
<keyword evidence="7" id="KW-0408">Iron</keyword>
<evidence type="ECO:0000256" key="4">
    <source>
        <dbReference type="ARBA" id="ARBA00022643"/>
    </source>
</evidence>
<keyword evidence="4" id="KW-0288">FMN</keyword>
<keyword evidence="6" id="KW-0560">Oxidoreductase</keyword>
<feature type="domain" description="4Fe-4S ferredoxin-type" evidence="9">
    <location>
        <begin position="1"/>
        <end position="28"/>
    </location>
</feature>
<dbReference type="InterPro" id="IPR000415">
    <property type="entry name" value="Nitroreductase-like"/>
</dbReference>
<dbReference type="PROSITE" id="PS00198">
    <property type="entry name" value="4FE4S_FER_1"/>
    <property type="match status" value="1"/>
</dbReference>
<evidence type="ECO:0000256" key="8">
    <source>
        <dbReference type="ARBA" id="ARBA00023014"/>
    </source>
</evidence>
<accession>A0ABS5JXV6</accession>
<evidence type="ECO:0000259" key="9">
    <source>
        <dbReference type="PROSITE" id="PS51379"/>
    </source>
</evidence>
<comment type="caution">
    <text evidence="10">The sequence shown here is derived from an EMBL/GenBank/DDBJ whole genome shotgun (WGS) entry which is preliminary data.</text>
</comment>
<dbReference type="InterPro" id="IPR029479">
    <property type="entry name" value="Nitroreductase"/>
</dbReference>
<dbReference type="PANTHER" id="PTHR43673">
    <property type="entry name" value="NAD(P)H NITROREDUCTASE YDGI-RELATED"/>
    <property type="match status" value="1"/>
</dbReference>
<gene>
    <name evidence="10" type="ORF">KEM10_15170</name>
</gene>
<comment type="cofactor">
    <cofactor evidence="1">
        <name>FMN</name>
        <dbReference type="ChEBI" id="CHEBI:58210"/>
    </cofactor>
</comment>
<dbReference type="SUPFAM" id="SSF55469">
    <property type="entry name" value="FMN-dependent nitroreductase-like"/>
    <property type="match status" value="1"/>
</dbReference>
<reference evidence="10 11" key="1">
    <citation type="journal article" date="2015" name="Int. J. Syst. Evol. Microbiol.">
        <title>Carboxylicivirga linearis sp. nov., isolated from a sea cucumber culture pond.</title>
        <authorList>
            <person name="Wang F.Q."/>
            <person name="Zhou Y.X."/>
            <person name="Lin X.Z."/>
            <person name="Chen G.J."/>
            <person name="Du Z.J."/>
        </authorList>
    </citation>
    <scope>NUCLEOTIDE SEQUENCE [LARGE SCALE GENOMIC DNA]</scope>
    <source>
        <strain evidence="10 11">FB218</strain>
    </source>
</reference>
<name>A0ABS5JXV6_9BACT</name>
<evidence type="ECO:0000256" key="1">
    <source>
        <dbReference type="ARBA" id="ARBA00001917"/>
    </source>
</evidence>
<evidence type="ECO:0000256" key="3">
    <source>
        <dbReference type="ARBA" id="ARBA00022630"/>
    </source>
</evidence>
<dbReference type="RefSeq" id="WP_212216930.1">
    <property type="nucleotide sequence ID" value="NZ_JAGUCO010000013.1"/>
</dbReference>
<sequence length="275" mass="31524">MNIIPENCTSCKKCEKVCPTQTLDIDNNTEGDYCIKCYQCLSVCEVRNEETDVEIIGPYFQNGVQPFDFELLLQQRRSVRIFKDEDVKTELLEEFIHRMRFSPTASNTQPLSFTIVKDKKALKAVNDITIQTLTKTFQIINPLTKHLINSFLGKSTYKEMKTSKSKFLRKAAMDENMICYNAPALVMIHAKKSPTNMPECDANIWLGMAMLYAQTLDLATCANGYIINAAKRNKKLKQIINIPEDHTIYGAILMGYPKNKYINRIDRKDPEVNII</sequence>
<evidence type="ECO:0000256" key="5">
    <source>
        <dbReference type="ARBA" id="ARBA00022723"/>
    </source>
</evidence>
<dbReference type="EMBL" id="JAGUCO010000013">
    <property type="protein sequence ID" value="MBS2099635.1"/>
    <property type="molecule type" value="Genomic_DNA"/>
</dbReference>
<comment type="similarity">
    <text evidence="2">Belongs to the nitroreductase family.</text>
</comment>
<keyword evidence="3" id="KW-0285">Flavoprotein</keyword>
<dbReference type="Pfam" id="PF00881">
    <property type="entry name" value="Nitroreductase"/>
    <property type="match status" value="1"/>
</dbReference>
<dbReference type="SUPFAM" id="SSF54862">
    <property type="entry name" value="4Fe-4S ferredoxins"/>
    <property type="match status" value="1"/>
</dbReference>
<protein>
    <submittedName>
        <fullName evidence="10">Nitroreductase family protein</fullName>
    </submittedName>
</protein>